<sequence>MKLCMLMMLFVMLVLNLWYRPSYCGDVTSNRARRSDDRDPLEAVVMQQSAELNQVKAELAALQSKVGIMDRRVGFLARYSVLHGQTMPGNTFKFGEVTLNDGNGYDASLGVFTAPYAGVYIIAFQFFTDGEERPLVDIVVNGNTLVRMALDTRDVEAHDESASTSIVVMLQAQDKVWVEAPGDDNHYKFWGGAHSFFSGALLYTV</sequence>
<keyword evidence="4" id="KW-0732">Signal</keyword>
<evidence type="ECO:0000313" key="7">
    <source>
        <dbReference type="Proteomes" id="UP001519460"/>
    </source>
</evidence>
<dbReference type="Proteomes" id="UP001519460">
    <property type="component" value="Unassembled WGS sequence"/>
</dbReference>
<proteinExistence type="predicted"/>
<dbReference type="SMART" id="SM00110">
    <property type="entry name" value="C1Q"/>
    <property type="match status" value="1"/>
</dbReference>
<dbReference type="InterPro" id="IPR050392">
    <property type="entry name" value="Collagen/C1q_domain"/>
</dbReference>
<name>A0ABD0M1H8_9CAEN</name>
<keyword evidence="2" id="KW-0964">Secreted</keyword>
<evidence type="ECO:0000259" key="5">
    <source>
        <dbReference type="PROSITE" id="PS50871"/>
    </source>
</evidence>
<evidence type="ECO:0000313" key="6">
    <source>
        <dbReference type="EMBL" id="KAK7505775.1"/>
    </source>
</evidence>
<feature type="chain" id="PRO_5044767039" description="C1q domain-containing protein" evidence="4">
    <location>
        <begin position="25"/>
        <end position="205"/>
    </location>
</feature>
<dbReference type="PROSITE" id="PS50871">
    <property type="entry name" value="C1Q"/>
    <property type="match status" value="1"/>
</dbReference>
<dbReference type="GO" id="GO:0005576">
    <property type="term" value="C:extracellular region"/>
    <property type="evidence" value="ECO:0007669"/>
    <property type="project" value="UniProtKB-SubCell"/>
</dbReference>
<organism evidence="6 7">
    <name type="scientific">Batillaria attramentaria</name>
    <dbReference type="NCBI Taxonomy" id="370345"/>
    <lineage>
        <taxon>Eukaryota</taxon>
        <taxon>Metazoa</taxon>
        <taxon>Spiralia</taxon>
        <taxon>Lophotrochozoa</taxon>
        <taxon>Mollusca</taxon>
        <taxon>Gastropoda</taxon>
        <taxon>Caenogastropoda</taxon>
        <taxon>Sorbeoconcha</taxon>
        <taxon>Cerithioidea</taxon>
        <taxon>Batillariidae</taxon>
        <taxon>Batillaria</taxon>
    </lineage>
</organism>
<dbReference type="PANTHER" id="PTHR15427">
    <property type="entry name" value="EMILIN ELASTIN MICROFIBRIL INTERFACE-LOCATED PROTEIN ELASTIN MICROFIBRIL INTERFACER"/>
    <property type="match status" value="1"/>
</dbReference>
<dbReference type="InterPro" id="IPR008983">
    <property type="entry name" value="Tumour_necrosis_fac-like_dom"/>
</dbReference>
<evidence type="ECO:0000256" key="1">
    <source>
        <dbReference type="ARBA" id="ARBA00004613"/>
    </source>
</evidence>
<dbReference type="Gene3D" id="2.60.120.40">
    <property type="match status" value="1"/>
</dbReference>
<evidence type="ECO:0000256" key="2">
    <source>
        <dbReference type="ARBA" id="ARBA00022525"/>
    </source>
</evidence>
<gene>
    <name evidence="6" type="ORF">BaRGS_00003046</name>
</gene>
<comment type="caution">
    <text evidence="6">The sequence shown here is derived from an EMBL/GenBank/DDBJ whole genome shotgun (WGS) entry which is preliminary data.</text>
</comment>
<feature type="coiled-coil region" evidence="3">
    <location>
        <begin position="45"/>
        <end position="72"/>
    </location>
</feature>
<reference evidence="6 7" key="1">
    <citation type="journal article" date="2023" name="Sci. Data">
        <title>Genome assembly of the Korean intertidal mud-creeper Batillaria attramentaria.</title>
        <authorList>
            <person name="Patra A.K."/>
            <person name="Ho P.T."/>
            <person name="Jun S."/>
            <person name="Lee S.J."/>
            <person name="Kim Y."/>
            <person name="Won Y.J."/>
        </authorList>
    </citation>
    <scope>NUCLEOTIDE SEQUENCE [LARGE SCALE GENOMIC DNA]</scope>
    <source>
        <strain evidence="6">Wonlab-2016</strain>
    </source>
</reference>
<keyword evidence="3" id="KW-0175">Coiled coil</keyword>
<evidence type="ECO:0000256" key="4">
    <source>
        <dbReference type="SAM" id="SignalP"/>
    </source>
</evidence>
<dbReference type="InterPro" id="IPR001073">
    <property type="entry name" value="C1q_dom"/>
</dbReference>
<dbReference type="EMBL" id="JACVVK020000009">
    <property type="protein sequence ID" value="KAK7505775.1"/>
    <property type="molecule type" value="Genomic_DNA"/>
</dbReference>
<dbReference type="AlphaFoldDB" id="A0ABD0M1H8"/>
<protein>
    <recommendedName>
        <fullName evidence="5">C1q domain-containing protein</fullName>
    </recommendedName>
</protein>
<dbReference type="Pfam" id="PF00386">
    <property type="entry name" value="C1q"/>
    <property type="match status" value="1"/>
</dbReference>
<evidence type="ECO:0000256" key="3">
    <source>
        <dbReference type="SAM" id="Coils"/>
    </source>
</evidence>
<accession>A0ABD0M1H8</accession>
<feature type="signal peptide" evidence="4">
    <location>
        <begin position="1"/>
        <end position="24"/>
    </location>
</feature>
<dbReference type="PANTHER" id="PTHR15427:SF2">
    <property type="entry name" value="EMILIN-3"/>
    <property type="match status" value="1"/>
</dbReference>
<dbReference type="SUPFAM" id="SSF49842">
    <property type="entry name" value="TNF-like"/>
    <property type="match status" value="1"/>
</dbReference>
<feature type="domain" description="C1q" evidence="5">
    <location>
        <begin position="68"/>
        <end position="205"/>
    </location>
</feature>
<keyword evidence="7" id="KW-1185">Reference proteome</keyword>
<dbReference type="PRINTS" id="PR00007">
    <property type="entry name" value="COMPLEMNTC1Q"/>
</dbReference>
<comment type="subcellular location">
    <subcellularLocation>
        <location evidence="1">Secreted</location>
    </subcellularLocation>
</comment>